<comment type="subcellular location">
    <subcellularLocation>
        <location evidence="1">Cytoplasm</location>
    </subcellularLocation>
</comment>
<keyword evidence="4" id="KW-0243">Dynein</keyword>
<protein>
    <submittedName>
        <fullName evidence="6">DgyrCDS373</fullName>
    </submittedName>
</protein>
<dbReference type="Pfam" id="PF04912">
    <property type="entry name" value="Dynamitin"/>
    <property type="match status" value="1"/>
</dbReference>
<evidence type="ECO:0000256" key="5">
    <source>
        <dbReference type="SAM" id="MobiDB-lite"/>
    </source>
</evidence>
<evidence type="ECO:0000256" key="1">
    <source>
        <dbReference type="ARBA" id="ARBA00004496"/>
    </source>
</evidence>
<proteinExistence type="inferred from homology"/>
<comment type="caution">
    <text evidence="6">The sequence shown here is derived from an EMBL/GenBank/DDBJ whole genome shotgun (WGS) entry which is preliminary data.</text>
</comment>
<dbReference type="OrthoDB" id="4977at2759"/>
<name>A0A7I8V5W8_9ANNE</name>
<evidence type="ECO:0000256" key="4">
    <source>
        <dbReference type="ARBA" id="ARBA00023017"/>
    </source>
</evidence>
<keyword evidence="7" id="KW-1185">Reference proteome</keyword>
<reference evidence="6 7" key="1">
    <citation type="submission" date="2020-08" db="EMBL/GenBank/DDBJ databases">
        <authorList>
            <person name="Hejnol A."/>
        </authorList>
    </citation>
    <scope>NUCLEOTIDE SEQUENCE [LARGE SCALE GENOMIC DNA]</scope>
</reference>
<dbReference type="GO" id="GO:0030286">
    <property type="term" value="C:dynein complex"/>
    <property type="evidence" value="ECO:0007669"/>
    <property type="project" value="UniProtKB-KW"/>
</dbReference>
<gene>
    <name evidence="6" type="ORF">DGYR_LOCUS370</name>
</gene>
<dbReference type="GO" id="GO:0007017">
    <property type="term" value="P:microtubule-based process"/>
    <property type="evidence" value="ECO:0007669"/>
    <property type="project" value="InterPro"/>
</dbReference>
<evidence type="ECO:0000256" key="2">
    <source>
        <dbReference type="ARBA" id="ARBA00006176"/>
    </source>
</evidence>
<feature type="region of interest" description="Disordered" evidence="5">
    <location>
        <begin position="1"/>
        <end position="43"/>
    </location>
</feature>
<sequence>MADKKFDNMPGIDFNSPSVYETSDLPEDDQSQLTQVPDDSESIENIDASVKEGYDKFKGKGLDAPEIDFSDRISHFRRTGYASFNVYEIEAEGKQETPKQKLQRLQHEIQVLSEDLVKAQKEAESDALPEMDKIVNGADKLQKQLGQLKLDDLLGDGENIALEDPTGALHNRLMNEIEAFKSVSSKKEEKDEGSQDNFVTYQLVARPEQDKFSNLSKVVELEQRLDKLEKVIGYNQQSSKILASQLSGKSLTESCQYLASQISLLQPNTIDAVDARLQSVSFMLNQLKEQGPENIEAEKLAKVDEVKTLLEKYENVVDGLPLLVDRLSSLNELHQHALEFNTALTQLENSQGQIANLLQSHTDDLKELKTTMADNTKILQDNAAEIESKIKSIRK</sequence>
<dbReference type="Proteomes" id="UP000549394">
    <property type="component" value="Unassembled WGS sequence"/>
</dbReference>
<evidence type="ECO:0000256" key="3">
    <source>
        <dbReference type="ARBA" id="ARBA00022490"/>
    </source>
</evidence>
<dbReference type="PANTHER" id="PTHR15346">
    <property type="entry name" value="DYNACTIN SUBUNIT"/>
    <property type="match status" value="1"/>
</dbReference>
<dbReference type="AlphaFoldDB" id="A0A7I8V5W8"/>
<dbReference type="EMBL" id="CAJFCJ010000001">
    <property type="protein sequence ID" value="CAD5111021.1"/>
    <property type="molecule type" value="Genomic_DNA"/>
</dbReference>
<evidence type="ECO:0000313" key="6">
    <source>
        <dbReference type="EMBL" id="CAD5111021.1"/>
    </source>
</evidence>
<organism evidence="6 7">
    <name type="scientific">Dimorphilus gyrociliatus</name>
    <dbReference type="NCBI Taxonomy" id="2664684"/>
    <lineage>
        <taxon>Eukaryota</taxon>
        <taxon>Metazoa</taxon>
        <taxon>Spiralia</taxon>
        <taxon>Lophotrochozoa</taxon>
        <taxon>Annelida</taxon>
        <taxon>Polychaeta</taxon>
        <taxon>Polychaeta incertae sedis</taxon>
        <taxon>Dinophilidae</taxon>
        <taxon>Dimorphilus</taxon>
    </lineage>
</organism>
<dbReference type="InterPro" id="IPR028133">
    <property type="entry name" value="Dynamitin"/>
</dbReference>
<evidence type="ECO:0000313" key="7">
    <source>
        <dbReference type="Proteomes" id="UP000549394"/>
    </source>
</evidence>
<dbReference type="GO" id="GO:0005737">
    <property type="term" value="C:cytoplasm"/>
    <property type="evidence" value="ECO:0007669"/>
    <property type="project" value="UniProtKB-SubCell"/>
</dbReference>
<dbReference type="GO" id="GO:0005869">
    <property type="term" value="C:dynactin complex"/>
    <property type="evidence" value="ECO:0007669"/>
    <property type="project" value="InterPro"/>
</dbReference>
<comment type="similarity">
    <text evidence="2">Belongs to the dynactin subunit 2 family.</text>
</comment>
<keyword evidence="3" id="KW-0963">Cytoplasm</keyword>
<accession>A0A7I8V5W8</accession>